<gene>
    <name evidence="4" type="ORF">ACFQS8_04620</name>
</gene>
<evidence type="ECO:0000313" key="5">
    <source>
        <dbReference type="Proteomes" id="UP001596492"/>
    </source>
</evidence>
<reference evidence="5" key="1">
    <citation type="journal article" date="2019" name="Int. J. Syst. Evol. Microbiol.">
        <title>The Global Catalogue of Microorganisms (GCM) 10K type strain sequencing project: providing services to taxonomists for standard genome sequencing and annotation.</title>
        <authorList>
            <consortium name="The Broad Institute Genomics Platform"/>
            <consortium name="The Broad Institute Genome Sequencing Center for Infectious Disease"/>
            <person name="Wu L."/>
            <person name="Ma J."/>
        </authorList>
    </citation>
    <scope>NUCLEOTIDE SEQUENCE [LARGE SCALE GENOMIC DNA]</scope>
    <source>
        <strain evidence="5">CCUG 51308</strain>
    </source>
</reference>
<dbReference type="InterPro" id="IPR013538">
    <property type="entry name" value="ASHA1/2-like_C"/>
</dbReference>
<organism evidence="4 5">
    <name type="scientific">Hirschia litorea</name>
    <dbReference type="NCBI Taxonomy" id="1199156"/>
    <lineage>
        <taxon>Bacteria</taxon>
        <taxon>Pseudomonadati</taxon>
        <taxon>Pseudomonadota</taxon>
        <taxon>Alphaproteobacteria</taxon>
        <taxon>Hyphomonadales</taxon>
        <taxon>Hyphomonadaceae</taxon>
        <taxon>Hirschia</taxon>
    </lineage>
</organism>
<dbReference type="Pfam" id="PF08327">
    <property type="entry name" value="AHSA1"/>
    <property type="match status" value="1"/>
</dbReference>
<evidence type="ECO:0000256" key="2">
    <source>
        <dbReference type="SAM" id="MobiDB-lite"/>
    </source>
</evidence>
<comment type="caution">
    <text evidence="4">The sequence shown here is derived from an EMBL/GenBank/DDBJ whole genome shotgun (WGS) entry which is preliminary data.</text>
</comment>
<dbReference type="InterPro" id="IPR023393">
    <property type="entry name" value="START-like_dom_sf"/>
</dbReference>
<evidence type="ECO:0000259" key="3">
    <source>
        <dbReference type="Pfam" id="PF08327"/>
    </source>
</evidence>
<name>A0ABW2IIQ7_9PROT</name>
<comment type="similarity">
    <text evidence="1">Belongs to the AHA1 family.</text>
</comment>
<sequence>MRPNEFVYTIYLNATPQKVWDTITENDGPRDWWSDTHMLSTFKSGSTIVFRRAENDDVQGEILESEAPHKLVHTFRVGGHGPMHDEGVSLVTYEITTNGPSTMLTIKHQGFPDDSAVRKGVSKGWPAILCSMKSFIETGKALRYADWGDRIEQSKTQKETQEDSEKESNFTII</sequence>
<dbReference type="Gene3D" id="3.30.530.20">
    <property type="match status" value="1"/>
</dbReference>
<accession>A0ABW2IIQ7</accession>
<evidence type="ECO:0000256" key="1">
    <source>
        <dbReference type="ARBA" id="ARBA00006817"/>
    </source>
</evidence>
<dbReference type="SUPFAM" id="SSF55961">
    <property type="entry name" value="Bet v1-like"/>
    <property type="match status" value="1"/>
</dbReference>
<evidence type="ECO:0000313" key="4">
    <source>
        <dbReference type="EMBL" id="MFC7290887.1"/>
    </source>
</evidence>
<feature type="region of interest" description="Disordered" evidence="2">
    <location>
        <begin position="153"/>
        <end position="173"/>
    </location>
</feature>
<dbReference type="EMBL" id="JBHTBR010000002">
    <property type="protein sequence ID" value="MFC7290887.1"/>
    <property type="molecule type" value="Genomic_DNA"/>
</dbReference>
<dbReference type="RefSeq" id="WP_382166092.1">
    <property type="nucleotide sequence ID" value="NZ_JBHTBR010000002.1"/>
</dbReference>
<keyword evidence="5" id="KW-1185">Reference proteome</keyword>
<proteinExistence type="inferred from homology"/>
<feature type="domain" description="Activator of Hsp90 ATPase homologue 1/2-like C-terminal" evidence="3">
    <location>
        <begin position="13"/>
        <end position="136"/>
    </location>
</feature>
<protein>
    <submittedName>
        <fullName evidence="4">SRPBCC family protein</fullName>
    </submittedName>
</protein>
<dbReference type="Proteomes" id="UP001596492">
    <property type="component" value="Unassembled WGS sequence"/>
</dbReference>
<dbReference type="CDD" id="cd08893">
    <property type="entry name" value="SRPBCC_CalC_Aha1-like_GntR-HTH"/>
    <property type="match status" value="1"/>
</dbReference>